<dbReference type="GO" id="GO:0008081">
    <property type="term" value="F:phosphoric diester hydrolase activity"/>
    <property type="evidence" value="ECO:0007669"/>
    <property type="project" value="InterPro"/>
</dbReference>
<accession>A0A1H7U7M8</accession>
<keyword evidence="1" id="KW-0732">Signal</keyword>
<organism evidence="2 3">
    <name type="scientific">Rhodococcus maanshanensis</name>
    <dbReference type="NCBI Taxonomy" id="183556"/>
    <lineage>
        <taxon>Bacteria</taxon>
        <taxon>Bacillati</taxon>
        <taxon>Actinomycetota</taxon>
        <taxon>Actinomycetes</taxon>
        <taxon>Mycobacteriales</taxon>
        <taxon>Nocardiaceae</taxon>
        <taxon>Rhodococcus</taxon>
    </lineage>
</organism>
<dbReference type="InterPro" id="IPR017946">
    <property type="entry name" value="PLC-like_Pdiesterase_TIM-brl"/>
</dbReference>
<dbReference type="Gene3D" id="3.20.20.190">
    <property type="entry name" value="Phosphatidylinositol (PI) phosphodiesterase"/>
    <property type="match status" value="1"/>
</dbReference>
<dbReference type="GO" id="GO:0006629">
    <property type="term" value="P:lipid metabolic process"/>
    <property type="evidence" value="ECO:0007669"/>
    <property type="project" value="InterPro"/>
</dbReference>
<name>A0A1H7U7M8_9NOCA</name>
<feature type="chain" id="PRO_5039316902" evidence="1">
    <location>
        <begin position="17"/>
        <end position="371"/>
    </location>
</feature>
<sequence length="371" mass="38909">MAAAAVLLVCAAPAGAGPVTAPGSPYSATTAVGVHNAYEQHTYEYLADALDSGAGLIELDVWTNSFDVVPGAVAAVTAGADPSNGGSTDALVERLNDSAVSDWRVAHENPVANANNCANATEPDQLRAMPRDQDLAGCLADLRVWHDANPGHRPVMVKIEMKDGFNAPGGLGPREFDALLDERLGSALFRPSDLTGGAPVTLDEAVRTDGWPGRGELAGKFIIELIPGTVEQKNPADPLWTDVEYATHLRDLAAAGALEQAVAFPAVLRAEAGDPRQVRYPDASIRPWFVIFDGDASAFVSGGIDTAWYRDRGYLLVMTDAHNVAPAIDGISPPEAAALARLDELATANASVVTSDWHPLPGVLSRVVPRG</sequence>
<evidence type="ECO:0000313" key="2">
    <source>
        <dbReference type="EMBL" id="SEL92317.1"/>
    </source>
</evidence>
<dbReference type="SUPFAM" id="SSF51695">
    <property type="entry name" value="PLC-like phosphodiesterases"/>
    <property type="match status" value="1"/>
</dbReference>
<dbReference type="EMBL" id="FOAW01000017">
    <property type="protein sequence ID" value="SEL92317.1"/>
    <property type="molecule type" value="Genomic_DNA"/>
</dbReference>
<gene>
    <name evidence="2" type="ORF">SAMN05444583_11771</name>
</gene>
<dbReference type="InterPro" id="IPR032075">
    <property type="entry name" value="PI-PLC-C1"/>
</dbReference>
<reference evidence="3" key="1">
    <citation type="submission" date="2016-10" db="EMBL/GenBank/DDBJ databases">
        <authorList>
            <person name="Varghese N."/>
            <person name="Submissions S."/>
        </authorList>
    </citation>
    <scope>NUCLEOTIDE SEQUENCE [LARGE SCALE GENOMIC DNA]</scope>
    <source>
        <strain evidence="3">DSM 44675</strain>
    </source>
</reference>
<dbReference type="AlphaFoldDB" id="A0A1H7U7M8"/>
<feature type="signal peptide" evidence="1">
    <location>
        <begin position="1"/>
        <end position="16"/>
    </location>
</feature>
<proteinExistence type="predicted"/>
<keyword evidence="3" id="KW-1185">Reference proteome</keyword>
<evidence type="ECO:0000256" key="1">
    <source>
        <dbReference type="SAM" id="SignalP"/>
    </source>
</evidence>
<protein>
    <submittedName>
        <fullName evidence="2">Phosphoinositide phospholipase C, Ca2+-dependent</fullName>
    </submittedName>
</protein>
<evidence type="ECO:0000313" key="3">
    <source>
        <dbReference type="Proteomes" id="UP000198677"/>
    </source>
</evidence>
<dbReference type="Proteomes" id="UP000198677">
    <property type="component" value="Unassembled WGS sequence"/>
</dbReference>
<dbReference type="Pfam" id="PF16670">
    <property type="entry name" value="PI-PLC-C1"/>
    <property type="match status" value="1"/>
</dbReference>
<dbReference type="CDD" id="cd08589">
    <property type="entry name" value="PI-PLCc_SaPLC1_like"/>
    <property type="match status" value="1"/>
</dbReference>